<dbReference type="EMBL" id="JAFREL020000004">
    <property type="protein sequence ID" value="MEO1772218.1"/>
    <property type="molecule type" value="Genomic_DNA"/>
</dbReference>
<reference evidence="2 3" key="2">
    <citation type="submission" date="2024-02" db="EMBL/GenBank/DDBJ databases">
        <title>The Genome Sequence of Enterococcus sp. DIV0159.</title>
        <authorList>
            <person name="Earl A."/>
            <person name="Manson A."/>
            <person name="Gilmore M."/>
            <person name="Sanders J."/>
            <person name="Shea T."/>
            <person name="Howe W."/>
            <person name="Livny J."/>
            <person name="Cuomo C."/>
            <person name="Neafsey D."/>
            <person name="Birren B."/>
        </authorList>
    </citation>
    <scope>NUCLEOTIDE SEQUENCE [LARGE SCALE GENOMIC DNA]</scope>
    <source>
        <strain evidence="2 3">665A</strain>
    </source>
</reference>
<dbReference type="InterPro" id="IPR004716">
    <property type="entry name" value="PTS_IIA_glucitol/sorbitol-sp"/>
</dbReference>
<keyword evidence="3" id="KW-1185">Reference proteome</keyword>
<gene>
    <name evidence="2" type="ORF">JZO67_004200</name>
</gene>
<dbReference type="PROSITE" id="PS51097">
    <property type="entry name" value="PTS_EIIA_TYPE_5"/>
    <property type="match status" value="1"/>
</dbReference>
<comment type="caution">
    <text evidence="2">The sequence shown here is derived from an EMBL/GenBank/DDBJ whole genome shotgun (WGS) entry which is preliminary data.</text>
</comment>
<dbReference type="SUPFAM" id="SSF141530">
    <property type="entry name" value="PTSIIA/GutA-like"/>
    <property type="match status" value="1"/>
</dbReference>
<dbReference type="Pfam" id="PF03829">
    <property type="entry name" value="PTSIIA_gutA"/>
    <property type="match status" value="1"/>
</dbReference>
<dbReference type="PANTHER" id="PTHR40398">
    <property type="entry name" value="PTS SYSTEM GLUCITOL/SORBITOL-SPECIFIC EIIA COMPONENT"/>
    <property type="match status" value="1"/>
</dbReference>
<name>A0ABV0EXA5_9ENTE</name>
<dbReference type="RefSeq" id="WP_207701879.1">
    <property type="nucleotide sequence ID" value="NZ_JAFREL020000004.1"/>
</dbReference>
<protein>
    <submittedName>
        <fullName evidence="2">PTS system, glucitol/sorbitol-specific IIA component</fullName>
    </submittedName>
</protein>
<evidence type="ECO:0000256" key="1">
    <source>
        <dbReference type="PROSITE-ProRule" id="PRU00420"/>
    </source>
</evidence>
<proteinExistence type="predicted"/>
<dbReference type="Proteomes" id="UP000664357">
    <property type="component" value="Unassembled WGS sequence"/>
</dbReference>
<comment type="caution">
    <text evidence="1">Lacks conserved residue(s) required for the propagation of feature annotation.</text>
</comment>
<dbReference type="Gene3D" id="2.40.33.40">
    <property type="entry name" value="Phosphotransferase system, glucitol/sorbitol-specific IIA component"/>
    <property type="match status" value="1"/>
</dbReference>
<reference evidence="2 3" key="1">
    <citation type="submission" date="2021-03" db="EMBL/GenBank/DDBJ databases">
        <authorList>
            <person name="Gilmore M.S."/>
            <person name="Schwartzman J."/>
            <person name="Van Tyne D."/>
            <person name="Martin M."/>
            <person name="Earl A.M."/>
            <person name="Manson A.L."/>
            <person name="Straub T."/>
            <person name="Salamzade R."/>
            <person name="Saavedra J."/>
            <person name="Lebreton F."/>
            <person name="Prichula J."/>
            <person name="Schaufler K."/>
            <person name="Gaca A."/>
            <person name="Sgardioli B."/>
            <person name="Wagenaar J."/>
            <person name="Strong T."/>
        </authorList>
    </citation>
    <scope>NUCLEOTIDE SEQUENCE [LARGE SCALE GENOMIC DNA]</scope>
    <source>
        <strain evidence="2 3">665A</strain>
    </source>
</reference>
<accession>A0ABV0EXA5</accession>
<evidence type="ECO:0000313" key="2">
    <source>
        <dbReference type="EMBL" id="MEO1772218.1"/>
    </source>
</evidence>
<organism evidence="2 3">
    <name type="scientific">Candidatus Enterococcus ferrettii</name>
    <dbReference type="NCBI Taxonomy" id="2815324"/>
    <lineage>
        <taxon>Bacteria</taxon>
        <taxon>Bacillati</taxon>
        <taxon>Bacillota</taxon>
        <taxon>Bacilli</taxon>
        <taxon>Lactobacillales</taxon>
        <taxon>Enterococcaceae</taxon>
        <taxon>Enterococcus</taxon>
    </lineage>
</organism>
<dbReference type="PANTHER" id="PTHR40398:SF1">
    <property type="entry name" value="PTS SYSTEM GLUCITOL_SORBITOL-SPECIFIC EIIA COMPONENT"/>
    <property type="match status" value="1"/>
</dbReference>
<dbReference type="InterPro" id="IPR036665">
    <property type="entry name" value="PTS_IIA_glucitol/sorbitol_sf"/>
</dbReference>
<evidence type="ECO:0000313" key="3">
    <source>
        <dbReference type="Proteomes" id="UP000664357"/>
    </source>
</evidence>
<sequence length="120" mass="13516">MKYFESSVKEIGTAAGEFASEKMMVLFGEQAPVDLKDFCYSIQVRPLARKLETGDILAFDDQRFVITAIGNKVNDTFRELGHMTIKFNGQITADLPGTVHVEDKNYPQLRVGTKIILEKE</sequence>